<protein>
    <recommendedName>
        <fullName evidence="3">Polyketide cyclase / dehydrase and lipid transport</fullName>
    </recommendedName>
</protein>
<proteinExistence type="predicted"/>
<gene>
    <name evidence="1" type="ORF">TA5114_01822</name>
</gene>
<dbReference type="STRING" id="1715691.TA5113_02204"/>
<dbReference type="InterPro" id="IPR023393">
    <property type="entry name" value="START-like_dom_sf"/>
</dbReference>
<dbReference type="RefSeq" id="WP_058314967.1">
    <property type="nucleotide sequence ID" value="NZ_CYTO01000020.1"/>
</dbReference>
<dbReference type="Gene3D" id="3.30.530.20">
    <property type="match status" value="1"/>
</dbReference>
<name>A0A0N7MBP9_9RHOB</name>
<evidence type="ECO:0000313" key="1">
    <source>
        <dbReference type="EMBL" id="CUK26016.1"/>
    </source>
</evidence>
<dbReference type="EMBL" id="CYUE01000020">
    <property type="protein sequence ID" value="CUK26016.1"/>
    <property type="molecule type" value="Genomic_DNA"/>
</dbReference>
<dbReference type="SUPFAM" id="SSF55961">
    <property type="entry name" value="Bet v1-like"/>
    <property type="match status" value="1"/>
</dbReference>
<reference evidence="2" key="1">
    <citation type="submission" date="2015-09" db="EMBL/GenBank/DDBJ databases">
        <authorList>
            <person name="Rodrigo-Torres Lidia"/>
            <person name="Arahal R.David."/>
        </authorList>
    </citation>
    <scope>NUCLEOTIDE SEQUENCE [LARGE SCALE GENOMIC DNA]</scope>
    <source>
        <strain evidence="2">CECT 5114</strain>
    </source>
</reference>
<organism evidence="1 2">
    <name type="scientific">Cognatishimia activa</name>
    <dbReference type="NCBI Taxonomy" id="1715691"/>
    <lineage>
        <taxon>Bacteria</taxon>
        <taxon>Pseudomonadati</taxon>
        <taxon>Pseudomonadota</taxon>
        <taxon>Alphaproteobacteria</taxon>
        <taxon>Rhodobacterales</taxon>
        <taxon>Paracoccaceae</taxon>
        <taxon>Cognatishimia</taxon>
    </lineage>
</organism>
<dbReference type="AlphaFoldDB" id="A0A0N7MBP9"/>
<evidence type="ECO:0000313" key="2">
    <source>
        <dbReference type="Proteomes" id="UP000051184"/>
    </source>
</evidence>
<dbReference type="CDD" id="cd07812">
    <property type="entry name" value="SRPBCC"/>
    <property type="match status" value="1"/>
</dbReference>
<dbReference type="Proteomes" id="UP000051184">
    <property type="component" value="Unassembled WGS sequence"/>
</dbReference>
<dbReference type="OrthoDB" id="7860307at2"/>
<keyword evidence="2" id="KW-1185">Reference proteome</keyword>
<evidence type="ECO:0008006" key="3">
    <source>
        <dbReference type="Google" id="ProtNLM"/>
    </source>
</evidence>
<accession>A0A0N7MBP9</accession>
<sequence length="155" mass="17972">MEFTAKDDLDVPIEAAFDLLSDYDVIERMAMRRGVEVQRHNPEKPIGLGTSWDVEFEWRGKDVPMQAQIIKYERPDVLEIEAIMPGMDVVVHFELVALSKKRTRMHFHATSTAKTLPMRLLLQSLKLARSSIDRKIKERVSMQCRNLEERYAQAA</sequence>